<dbReference type="InterPro" id="IPR038592">
    <property type="entry name" value="CheD-like_sf"/>
</dbReference>
<dbReference type="PANTHER" id="PTHR35147">
    <property type="entry name" value="CHEMORECEPTOR GLUTAMINE DEAMIDASE CHED-RELATED"/>
    <property type="match status" value="1"/>
</dbReference>
<dbReference type="InterPro" id="IPR011324">
    <property type="entry name" value="Cytotoxic_necrot_fac-like_cat"/>
</dbReference>
<accession>A0ABY5ZD19</accession>
<dbReference type="PANTHER" id="PTHR35147:SF3">
    <property type="entry name" value="CHEMORECEPTOR GLUTAMINE DEAMIDASE CHED 1-RELATED"/>
    <property type="match status" value="1"/>
</dbReference>
<dbReference type="RefSeq" id="WP_260729407.1">
    <property type="nucleotide sequence ID" value="NZ_BAAABS010000090.1"/>
</dbReference>
<dbReference type="Pfam" id="PF03975">
    <property type="entry name" value="CheD"/>
    <property type="match status" value="1"/>
</dbReference>
<comment type="catalytic activity">
    <reaction evidence="3">
        <text>L-glutaminyl-[protein] + H2O = L-glutamyl-[protein] + NH4(+)</text>
        <dbReference type="Rhea" id="RHEA:16441"/>
        <dbReference type="Rhea" id="RHEA-COMP:10207"/>
        <dbReference type="Rhea" id="RHEA-COMP:10208"/>
        <dbReference type="ChEBI" id="CHEBI:15377"/>
        <dbReference type="ChEBI" id="CHEBI:28938"/>
        <dbReference type="ChEBI" id="CHEBI:29973"/>
        <dbReference type="ChEBI" id="CHEBI:30011"/>
        <dbReference type="EC" id="3.5.1.44"/>
    </reaction>
</comment>
<comment type="function">
    <text evidence="3">Probably deamidates glutamine residues to glutamate on methyl-accepting chemotaxis receptors (MCPs), playing an important role in chemotaxis.</text>
</comment>
<gene>
    <name evidence="3" type="primary">cheD</name>
    <name evidence="4" type="ORF">Drose_18235</name>
</gene>
<reference evidence="4" key="1">
    <citation type="submission" date="2021-04" db="EMBL/GenBank/DDBJ databases">
        <title>Biosynthetic gene clusters of Dactylosporangioum roseum.</title>
        <authorList>
            <person name="Hartkoorn R.C."/>
            <person name="Beaudoing E."/>
            <person name="Hot D."/>
            <person name="Moureu S."/>
        </authorList>
    </citation>
    <scope>NUCLEOTIDE SEQUENCE</scope>
    <source>
        <strain evidence="4">NRRL B-16295</strain>
    </source>
</reference>
<protein>
    <recommendedName>
        <fullName evidence="3">Probable chemoreceptor glutamine deamidase CheD</fullName>
        <ecNumber evidence="3">3.5.1.44</ecNumber>
    </recommendedName>
</protein>
<dbReference type="Proteomes" id="UP001058271">
    <property type="component" value="Chromosome"/>
</dbReference>
<comment type="similarity">
    <text evidence="3">Belongs to the CheD family.</text>
</comment>
<dbReference type="EMBL" id="CP073721">
    <property type="protein sequence ID" value="UWZ39969.1"/>
    <property type="molecule type" value="Genomic_DNA"/>
</dbReference>
<dbReference type="CDD" id="cd16352">
    <property type="entry name" value="CheD"/>
    <property type="match status" value="1"/>
</dbReference>
<proteinExistence type="inferred from homology"/>
<evidence type="ECO:0000256" key="1">
    <source>
        <dbReference type="ARBA" id="ARBA00022500"/>
    </source>
</evidence>
<dbReference type="InterPro" id="IPR005659">
    <property type="entry name" value="Chemorcpt_Glu_NH3ase_CheD"/>
</dbReference>
<name>A0ABY5ZD19_9ACTN</name>
<sequence>MTRPRTVFLNPGEFHFAGPGTRIATLLGSCVAVSLWHPRLRIGGMCHFMLPHRGRPAQVRALDGRYATDAFGLFRRELERTGTRPAEYEAKLFGGGAQVLCDRVARANAAAGLSLLDQHGFTVVARHLGGTGARRLRFDLATGDVWMYHNDRSLLDEAS</sequence>
<keyword evidence="5" id="KW-1185">Reference proteome</keyword>
<keyword evidence="2 3" id="KW-0378">Hydrolase</keyword>
<dbReference type="Gene3D" id="3.30.1330.200">
    <property type="match status" value="1"/>
</dbReference>
<evidence type="ECO:0000313" key="5">
    <source>
        <dbReference type="Proteomes" id="UP001058271"/>
    </source>
</evidence>
<evidence type="ECO:0000313" key="4">
    <source>
        <dbReference type="EMBL" id="UWZ39969.1"/>
    </source>
</evidence>
<dbReference type="SUPFAM" id="SSF64438">
    <property type="entry name" value="CNF1/YfiH-like putative cysteine hydrolases"/>
    <property type="match status" value="1"/>
</dbReference>
<dbReference type="EC" id="3.5.1.44" evidence="3"/>
<evidence type="ECO:0000256" key="2">
    <source>
        <dbReference type="ARBA" id="ARBA00022801"/>
    </source>
</evidence>
<dbReference type="HAMAP" id="MF_01440">
    <property type="entry name" value="CheD"/>
    <property type="match status" value="1"/>
</dbReference>
<keyword evidence="1 3" id="KW-0145">Chemotaxis</keyword>
<evidence type="ECO:0000256" key="3">
    <source>
        <dbReference type="HAMAP-Rule" id="MF_01440"/>
    </source>
</evidence>
<organism evidence="4 5">
    <name type="scientific">Dactylosporangium roseum</name>
    <dbReference type="NCBI Taxonomy" id="47989"/>
    <lineage>
        <taxon>Bacteria</taxon>
        <taxon>Bacillati</taxon>
        <taxon>Actinomycetota</taxon>
        <taxon>Actinomycetes</taxon>
        <taxon>Micromonosporales</taxon>
        <taxon>Micromonosporaceae</taxon>
        <taxon>Dactylosporangium</taxon>
    </lineage>
</organism>